<reference evidence="1 2" key="1">
    <citation type="journal article" date="2013" name="Front. Microbiol.">
        <title>Comparative genomic analyses of the cyanobacterium, Lyngbya aestuarii BL J, a powerful hydrogen producer.</title>
        <authorList>
            <person name="Kothari A."/>
            <person name="Vaughn M."/>
            <person name="Garcia-Pichel F."/>
        </authorList>
    </citation>
    <scope>NUCLEOTIDE SEQUENCE [LARGE SCALE GENOMIC DNA]</scope>
    <source>
        <strain evidence="1 2">BL J</strain>
    </source>
</reference>
<evidence type="ECO:0000313" key="2">
    <source>
        <dbReference type="Proteomes" id="UP000017127"/>
    </source>
</evidence>
<gene>
    <name evidence="1" type="ORF">M595_4542</name>
</gene>
<keyword evidence="2" id="KW-1185">Reference proteome</keyword>
<proteinExistence type="predicted"/>
<sequence length="57" mass="6684">MKIILAFLLSFLLSLVIAFLILAFLSEPIREQMYKKKPVHTWSEYDLLGLLIMLYPV</sequence>
<dbReference type="EMBL" id="AUZM01000055">
    <property type="protein sequence ID" value="ERT05490.1"/>
    <property type="molecule type" value="Genomic_DNA"/>
</dbReference>
<dbReference type="AlphaFoldDB" id="U7QEK4"/>
<organism evidence="1 2">
    <name type="scientific">Lyngbya aestuarii BL J</name>
    <dbReference type="NCBI Taxonomy" id="1348334"/>
    <lineage>
        <taxon>Bacteria</taxon>
        <taxon>Bacillati</taxon>
        <taxon>Cyanobacteriota</taxon>
        <taxon>Cyanophyceae</taxon>
        <taxon>Oscillatoriophycideae</taxon>
        <taxon>Oscillatoriales</taxon>
        <taxon>Microcoleaceae</taxon>
        <taxon>Lyngbya</taxon>
    </lineage>
</organism>
<evidence type="ECO:0000313" key="1">
    <source>
        <dbReference type="EMBL" id="ERT05490.1"/>
    </source>
</evidence>
<accession>U7QEK4</accession>
<name>U7QEK4_9CYAN</name>
<comment type="caution">
    <text evidence="1">The sequence shown here is derived from an EMBL/GenBank/DDBJ whole genome shotgun (WGS) entry which is preliminary data.</text>
</comment>
<dbReference type="RefSeq" id="WP_023068225.1">
    <property type="nucleotide sequence ID" value="NZ_AUZM01000055.1"/>
</dbReference>
<dbReference type="Proteomes" id="UP000017127">
    <property type="component" value="Unassembled WGS sequence"/>
</dbReference>
<protein>
    <submittedName>
        <fullName evidence="1">Uncharacterized protein</fullName>
    </submittedName>
</protein>